<organism evidence="1 2">
    <name type="scientific">Pedobacter steynii</name>
    <dbReference type="NCBI Taxonomy" id="430522"/>
    <lineage>
        <taxon>Bacteria</taxon>
        <taxon>Pseudomonadati</taxon>
        <taxon>Bacteroidota</taxon>
        <taxon>Sphingobacteriia</taxon>
        <taxon>Sphingobacteriales</taxon>
        <taxon>Sphingobacteriaceae</taxon>
        <taxon>Pedobacter</taxon>
    </lineage>
</organism>
<dbReference type="RefSeq" id="WP_176833000.1">
    <property type="nucleotide sequence ID" value="NZ_FNGY01000007.1"/>
</dbReference>
<dbReference type="AlphaFoldDB" id="A0A1H0ARR2"/>
<evidence type="ECO:0000313" key="2">
    <source>
        <dbReference type="Proteomes" id="UP000183200"/>
    </source>
</evidence>
<evidence type="ECO:0000313" key="1">
    <source>
        <dbReference type="EMBL" id="SDN36065.1"/>
    </source>
</evidence>
<gene>
    <name evidence="1" type="ORF">SAMN05421820_107178</name>
</gene>
<sequence>MGYSITDRLVIMFRLLLFKYSFYALNNFEYDIRIDFDEFKNADGEVSKKILGREILASLEVFEKMKSKIKDFDISSFKADLEDYFKDQQLI</sequence>
<dbReference type="EMBL" id="FNGY01000007">
    <property type="protein sequence ID" value="SDN36065.1"/>
    <property type="molecule type" value="Genomic_DNA"/>
</dbReference>
<proteinExistence type="predicted"/>
<accession>A0A1H0ARR2</accession>
<keyword evidence="2" id="KW-1185">Reference proteome</keyword>
<protein>
    <submittedName>
        <fullName evidence="1">Uncharacterized protein</fullName>
    </submittedName>
</protein>
<reference evidence="2" key="1">
    <citation type="submission" date="2016-10" db="EMBL/GenBank/DDBJ databases">
        <authorList>
            <person name="Varghese N."/>
            <person name="Submissions S."/>
        </authorList>
    </citation>
    <scope>NUCLEOTIDE SEQUENCE [LARGE SCALE GENOMIC DNA]</scope>
    <source>
        <strain evidence="2">DSM 19110</strain>
    </source>
</reference>
<name>A0A1H0ARR2_9SPHI</name>
<dbReference type="Proteomes" id="UP000183200">
    <property type="component" value="Unassembled WGS sequence"/>
</dbReference>